<dbReference type="KEGG" id="ngr:NAEGRDRAFT_72265"/>
<evidence type="ECO:0000313" key="3">
    <source>
        <dbReference type="Proteomes" id="UP000006671"/>
    </source>
</evidence>
<feature type="compositionally biased region" description="Low complexity" evidence="1">
    <location>
        <begin position="70"/>
        <end position="84"/>
    </location>
</feature>
<feature type="region of interest" description="Disordered" evidence="1">
    <location>
        <begin position="51"/>
        <end position="123"/>
    </location>
</feature>
<dbReference type="RefSeq" id="XP_002672589.1">
    <property type="nucleotide sequence ID" value="XM_002672543.1"/>
</dbReference>
<dbReference type="InParanoid" id="D2VTD9"/>
<dbReference type="AlphaFoldDB" id="D2VTD9"/>
<organism evidence="3">
    <name type="scientific">Naegleria gruberi</name>
    <name type="common">Amoeba</name>
    <dbReference type="NCBI Taxonomy" id="5762"/>
    <lineage>
        <taxon>Eukaryota</taxon>
        <taxon>Discoba</taxon>
        <taxon>Heterolobosea</taxon>
        <taxon>Tetramitia</taxon>
        <taxon>Eutetramitia</taxon>
        <taxon>Vahlkampfiidae</taxon>
        <taxon>Naegleria</taxon>
    </lineage>
</organism>
<dbReference type="EMBL" id="GG738896">
    <property type="protein sequence ID" value="EFC39845.1"/>
    <property type="molecule type" value="Genomic_DNA"/>
</dbReference>
<protein>
    <submittedName>
        <fullName evidence="2">Predicted protein</fullName>
    </submittedName>
</protein>
<proteinExistence type="predicted"/>
<reference evidence="2 3" key="1">
    <citation type="journal article" date="2010" name="Cell">
        <title>The genome of Naegleria gruberi illuminates early eukaryotic versatility.</title>
        <authorList>
            <person name="Fritz-Laylin L.K."/>
            <person name="Prochnik S.E."/>
            <person name="Ginger M.L."/>
            <person name="Dacks J.B."/>
            <person name="Carpenter M.L."/>
            <person name="Field M.C."/>
            <person name="Kuo A."/>
            <person name="Paredez A."/>
            <person name="Chapman J."/>
            <person name="Pham J."/>
            <person name="Shu S."/>
            <person name="Neupane R."/>
            <person name="Cipriano M."/>
            <person name="Mancuso J."/>
            <person name="Tu H."/>
            <person name="Salamov A."/>
            <person name="Lindquist E."/>
            <person name="Shapiro H."/>
            <person name="Lucas S."/>
            <person name="Grigoriev I.V."/>
            <person name="Cande W.Z."/>
            <person name="Fulton C."/>
            <person name="Rokhsar D.S."/>
            <person name="Dawson S.C."/>
        </authorList>
    </citation>
    <scope>NUCLEOTIDE SEQUENCE [LARGE SCALE GENOMIC DNA]</scope>
    <source>
        <strain evidence="2 3">NEG-M</strain>
    </source>
</reference>
<dbReference type="GeneID" id="8854328"/>
<accession>D2VTD9</accession>
<dbReference type="VEuPathDB" id="AmoebaDB:NAEGRDRAFT_72265"/>
<gene>
    <name evidence="2" type="ORF">NAEGRDRAFT_72265</name>
</gene>
<dbReference type="Proteomes" id="UP000006671">
    <property type="component" value="Unassembled WGS sequence"/>
</dbReference>
<dbReference type="OMA" id="YVLWFIN"/>
<feature type="compositionally biased region" description="Acidic residues" evidence="1">
    <location>
        <begin position="89"/>
        <end position="100"/>
    </location>
</feature>
<feature type="compositionally biased region" description="Polar residues" evidence="1">
    <location>
        <begin position="55"/>
        <end position="67"/>
    </location>
</feature>
<evidence type="ECO:0000256" key="1">
    <source>
        <dbReference type="SAM" id="MobiDB-lite"/>
    </source>
</evidence>
<name>D2VTD9_NAEGR</name>
<sequence>MSTISNESSDDLPKFVLYGNRFYRSIGISVDDLDPEGALYTYLFSFEEDDENSHQHNTLESSTTSDPLLNATANSTNANTDVTTLRNDEESEEDDVDEDMSAGGGAELSSHQTPNIIQPPKRDGHEFDMLQSIYQVTGQLLASAEERRVIITYVLWFINLSLKNEESERKKIASSIKRTELEQNLIDIGFKEQSSIYKHVKHIYE</sequence>
<dbReference type="OrthoDB" id="10263070at2759"/>
<evidence type="ECO:0000313" key="2">
    <source>
        <dbReference type="EMBL" id="EFC39845.1"/>
    </source>
</evidence>
<keyword evidence="3" id="KW-1185">Reference proteome</keyword>